<dbReference type="Proteomes" id="UP000031307">
    <property type="component" value="Unassembled WGS sequence"/>
</dbReference>
<keyword evidence="3" id="KW-0949">S-adenosyl-L-methionine</keyword>
<dbReference type="PANTHER" id="PTHR43042:SF3">
    <property type="entry name" value="RIBOSOMAL RNA LARGE SUBUNIT METHYLTRANSFERASE YWBD-RELATED"/>
    <property type="match status" value="1"/>
</dbReference>
<dbReference type="PATRIC" id="fig|83552.4.peg.562"/>
<dbReference type="EMBL" id="JSAM01000029">
    <property type="protein sequence ID" value="KIA78247.1"/>
    <property type="molecule type" value="Genomic_DNA"/>
</dbReference>
<dbReference type="InterPro" id="IPR019614">
    <property type="entry name" value="SAM-dep_methyl-trfase"/>
</dbReference>
<dbReference type="InterPro" id="IPR029063">
    <property type="entry name" value="SAM-dependent_MTases_sf"/>
</dbReference>
<evidence type="ECO:0000256" key="4">
    <source>
        <dbReference type="SAM" id="Phobius"/>
    </source>
</evidence>
<dbReference type="GO" id="GO:0032259">
    <property type="term" value="P:methylation"/>
    <property type="evidence" value="ECO:0007669"/>
    <property type="project" value="UniProtKB-KW"/>
</dbReference>
<dbReference type="Gene3D" id="3.30.750.80">
    <property type="entry name" value="RNA methyltransferase domain (HRMD) like"/>
    <property type="match status" value="1"/>
</dbReference>
<feature type="domain" description="S-adenosylmethionine-dependent methyltransferase" evidence="5">
    <location>
        <begin position="86"/>
        <end position="315"/>
    </location>
</feature>
<dbReference type="EC" id="2.1.1.264" evidence="6"/>
<evidence type="ECO:0000313" key="6">
    <source>
        <dbReference type="EMBL" id="KIA78247.1"/>
    </source>
</evidence>
<feature type="transmembrane region" description="Helical" evidence="4">
    <location>
        <begin position="7"/>
        <end position="29"/>
    </location>
</feature>
<sequence length="358" mass="41615">MFGYGQTLFFCCGVCQGYAILSFLIYFSVSMNEIIVSLPNIADGEDKSSILGNRIRKNYRHIRKWAKRTNTDCFRIYDREIPQYPLTIDFYDGRFCVHYFSRTREKEELPAELEVEVVQVLSKIFAINPDKVFWKTRAKHKETRQYEKEDDSREFFSVLEYGVKFRINLLDYLDTGLFLDHRETRQLVAATANGKRLLNLFAYTCSFSVQAAAAGASFTKSVDMSNTYTAWGEKNFLLNKFSLKNNPVVRADCLKFLDQEIRSGEKYDIIVIDPPTISRSKKMDQLFDVQVDYIYLISKSLKLLSPEGVIYFSTNSRKFVFDESNFAGCKIFEISSKTLPIDFHDPKIHRCWKIVKSA</sequence>
<evidence type="ECO:0000256" key="3">
    <source>
        <dbReference type="ARBA" id="ARBA00022691"/>
    </source>
</evidence>
<name>A0A0C1EAU7_9BACT</name>
<proteinExistence type="predicted"/>
<dbReference type="PANTHER" id="PTHR43042">
    <property type="entry name" value="SAM-DEPENDENT METHYLTRANSFERASE"/>
    <property type="match status" value="1"/>
</dbReference>
<dbReference type="AlphaFoldDB" id="A0A0C1EAU7"/>
<accession>A0A0C1EAU7</accession>
<dbReference type="GO" id="GO:0008168">
    <property type="term" value="F:methyltransferase activity"/>
    <property type="evidence" value="ECO:0007669"/>
    <property type="project" value="UniProtKB-KW"/>
</dbReference>
<keyword evidence="4" id="KW-1133">Transmembrane helix</keyword>
<keyword evidence="4" id="KW-0472">Membrane</keyword>
<keyword evidence="1 6" id="KW-0489">Methyltransferase</keyword>
<dbReference type="Gene3D" id="3.40.50.150">
    <property type="entry name" value="Vaccinia Virus protein VP39"/>
    <property type="match status" value="1"/>
</dbReference>
<reference evidence="6 7" key="1">
    <citation type="journal article" date="2014" name="Mol. Biol. Evol.">
        <title>Massive expansion of Ubiquitination-related gene families within the Chlamydiae.</title>
        <authorList>
            <person name="Domman D."/>
            <person name="Collingro A."/>
            <person name="Lagkouvardos I."/>
            <person name="Gehre L."/>
            <person name="Weinmaier T."/>
            <person name="Rattei T."/>
            <person name="Subtil A."/>
            <person name="Horn M."/>
        </authorList>
    </citation>
    <scope>NUCLEOTIDE SEQUENCE [LARGE SCALE GENOMIC DNA]</scope>
    <source>
        <strain evidence="6 7">OEW1</strain>
    </source>
</reference>
<evidence type="ECO:0000256" key="1">
    <source>
        <dbReference type="ARBA" id="ARBA00022603"/>
    </source>
</evidence>
<evidence type="ECO:0000256" key="2">
    <source>
        <dbReference type="ARBA" id="ARBA00022679"/>
    </source>
</evidence>
<keyword evidence="4" id="KW-0812">Transmembrane</keyword>
<keyword evidence="2 6" id="KW-0808">Transferase</keyword>
<comment type="caution">
    <text evidence="6">The sequence shown here is derived from an EMBL/GenBank/DDBJ whole genome shotgun (WGS) entry which is preliminary data.</text>
</comment>
<dbReference type="SUPFAM" id="SSF53335">
    <property type="entry name" value="S-adenosyl-L-methionine-dependent methyltransferases"/>
    <property type="match status" value="1"/>
</dbReference>
<organism evidence="6 7">
    <name type="scientific">Parachlamydia acanthamoebae</name>
    <dbReference type="NCBI Taxonomy" id="83552"/>
    <lineage>
        <taxon>Bacteria</taxon>
        <taxon>Pseudomonadati</taxon>
        <taxon>Chlamydiota</taxon>
        <taxon>Chlamydiia</taxon>
        <taxon>Parachlamydiales</taxon>
        <taxon>Parachlamydiaceae</taxon>
        <taxon>Parachlamydia</taxon>
    </lineage>
</organism>
<gene>
    <name evidence="6" type="primary">rlmK</name>
    <name evidence="6" type="ORF">DB43_EJ00180</name>
</gene>
<evidence type="ECO:0000259" key="5">
    <source>
        <dbReference type="Pfam" id="PF10672"/>
    </source>
</evidence>
<evidence type="ECO:0000313" key="7">
    <source>
        <dbReference type="Proteomes" id="UP000031307"/>
    </source>
</evidence>
<dbReference type="Pfam" id="PF10672">
    <property type="entry name" value="Methyltrans_SAM"/>
    <property type="match status" value="1"/>
</dbReference>
<dbReference type="OMA" id="MKWAKRN"/>
<protein>
    <submittedName>
        <fullName evidence="6">Ribosomal RNA large subunit methyltransferase K</fullName>
        <ecNumber evidence="6">2.1.1.264</ecNumber>
    </submittedName>
</protein>